<evidence type="ECO:0000313" key="4">
    <source>
        <dbReference type="Proteomes" id="UP000664109"/>
    </source>
</evidence>
<dbReference type="PROSITE" id="PS51257">
    <property type="entry name" value="PROKAR_LIPOPROTEIN"/>
    <property type="match status" value="1"/>
</dbReference>
<feature type="compositionally biased region" description="Low complexity" evidence="1">
    <location>
        <begin position="158"/>
        <end position="179"/>
    </location>
</feature>
<keyword evidence="2" id="KW-0472">Membrane</keyword>
<name>A0ABS2UKQ9_9ACTN</name>
<dbReference type="RefSeq" id="WP_205372418.1">
    <property type="nucleotide sequence ID" value="NZ_JAFEJA010000001.1"/>
</dbReference>
<feature type="transmembrane region" description="Helical" evidence="2">
    <location>
        <begin position="113"/>
        <end position="133"/>
    </location>
</feature>
<feature type="transmembrane region" description="Helical" evidence="2">
    <location>
        <begin position="16"/>
        <end position="37"/>
    </location>
</feature>
<feature type="transmembrane region" description="Helical" evidence="2">
    <location>
        <begin position="57"/>
        <end position="76"/>
    </location>
</feature>
<keyword evidence="2" id="KW-1133">Transmembrane helix</keyword>
<feature type="transmembrane region" description="Helical" evidence="2">
    <location>
        <begin position="83"/>
        <end position="101"/>
    </location>
</feature>
<proteinExistence type="predicted"/>
<evidence type="ECO:0000256" key="2">
    <source>
        <dbReference type="SAM" id="Phobius"/>
    </source>
</evidence>
<evidence type="ECO:0000256" key="1">
    <source>
        <dbReference type="SAM" id="MobiDB-lite"/>
    </source>
</evidence>
<gene>
    <name evidence="3" type="ORF">JE024_05025</name>
</gene>
<protein>
    <submittedName>
        <fullName evidence="3">DUF4383 domain-containing protein</fullName>
    </submittedName>
</protein>
<feature type="region of interest" description="Disordered" evidence="1">
    <location>
        <begin position="158"/>
        <end position="198"/>
    </location>
</feature>
<dbReference type="EMBL" id="JAFEJA010000001">
    <property type="protein sequence ID" value="MBM9618110.1"/>
    <property type="molecule type" value="Genomic_DNA"/>
</dbReference>
<organism evidence="3 4">
    <name type="scientific">Streptomyces zhihengii</name>
    <dbReference type="NCBI Taxonomy" id="1818004"/>
    <lineage>
        <taxon>Bacteria</taxon>
        <taxon>Bacillati</taxon>
        <taxon>Actinomycetota</taxon>
        <taxon>Actinomycetes</taxon>
        <taxon>Kitasatosporales</taxon>
        <taxon>Streptomycetaceae</taxon>
        <taxon>Streptomyces</taxon>
    </lineage>
</organism>
<dbReference type="Pfam" id="PF14325">
    <property type="entry name" value="DUF4383"/>
    <property type="match status" value="1"/>
</dbReference>
<keyword evidence="4" id="KW-1185">Reference proteome</keyword>
<sequence>MKLRDELPVDHRLATVYRYGAVLCGVALIVFGCLGFADALSPFSTSGDTIAGMTTNVALSVISTVVGLALIVGGLIGGNVASTVNMTVGVLFVLSGFYHIFVLDRAGNFLDFGMSNVMFSFVMGLVIMTFGMYGRVSGGLSPDNPYWRRRHGDPAAAVPAADRAPAVGPAPAPAASGAATLGDPGSAPRRGIGRHGHG</sequence>
<comment type="caution">
    <text evidence="3">The sequence shown here is derived from an EMBL/GenBank/DDBJ whole genome shotgun (WGS) entry which is preliminary data.</text>
</comment>
<evidence type="ECO:0000313" key="3">
    <source>
        <dbReference type="EMBL" id="MBM9618110.1"/>
    </source>
</evidence>
<keyword evidence="2" id="KW-0812">Transmembrane</keyword>
<accession>A0ABS2UKQ9</accession>
<reference evidence="3 4" key="1">
    <citation type="journal article" date="2016" name="Arch. Microbiol.">
        <title>Streptomyces zhihengii sp. nov., isolated from rhizospheric soil of Psammosilene tunicoides.</title>
        <authorList>
            <person name="Huang M.J."/>
            <person name="Fei J.J."/>
            <person name="Salam N."/>
            <person name="Kim C.J."/>
            <person name="Hozzein W.N."/>
            <person name="Xiao M."/>
            <person name="Huang H.Q."/>
            <person name="Li W.J."/>
        </authorList>
    </citation>
    <scope>NUCLEOTIDE SEQUENCE [LARGE SCALE GENOMIC DNA]</scope>
    <source>
        <strain evidence="3 4">YIM T102</strain>
    </source>
</reference>
<dbReference type="Proteomes" id="UP000664109">
    <property type="component" value="Unassembled WGS sequence"/>
</dbReference>